<name>A0AAD9GK74_9STRA</name>
<organism evidence="2 3">
    <name type="scientific">Phytophthora citrophthora</name>
    <dbReference type="NCBI Taxonomy" id="4793"/>
    <lineage>
        <taxon>Eukaryota</taxon>
        <taxon>Sar</taxon>
        <taxon>Stramenopiles</taxon>
        <taxon>Oomycota</taxon>
        <taxon>Peronosporomycetes</taxon>
        <taxon>Peronosporales</taxon>
        <taxon>Peronosporaceae</taxon>
        <taxon>Phytophthora</taxon>
    </lineage>
</organism>
<sequence length="150" mass="16906">MHMISLGDDRDRIQLMHFLLSSVDEQLPMELAVEYDCSELFACLGGMLLSKRGNHPAGYFQICQECNASLAKQLLPKFSIKNGFYVGSLPNRLTNTKLPERLMTQTLMISAVTRVVRARFVRINLPSTQCRVQLPRCYQRLPATSAAIVS</sequence>
<evidence type="ECO:0000259" key="1">
    <source>
        <dbReference type="Pfam" id="PF20209"/>
    </source>
</evidence>
<protein>
    <recommendedName>
        <fullName evidence="1">DUF6570 domain-containing protein</fullName>
    </recommendedName>
</protein>
<reference evidence="2" key="1">
    <citation type="submission" date="2023-08" db="EMBL/GenBank/DDBJ databases">
        <title>Reference Genome Resource for the Citrus Pathogen Phytophthora citrophthora.</title>
        <authorList>
            <person name="Moller H."/>
            <person name="Coetzee B."/>
            <person name="Rose L.J."/>
            <person name="Van Niekerk J.M."/>
        </authorList>
    </citation>
    <scope>NUCLEOTIDE SEQUENCE</scope>
    <source>
        <strain evidence="2">STE-U-9442</strain>
    </source>
</reference>
<dbReference type="EMBL" id="JASMQC010000015">
    <property type="protein sequence ID" value="KAK1939874.1"/>
    <property type="molecule type" value="Genomic_DNA"/>
</dbReference>
<dbReference type="InterPro" id="IPR046700">
    <property type="entry name" value="DUF6570"/>
</dbReference>
<keyword evidence="3" id="KW-1185">Reference proteome</keyword>
<gene>
    <name evidence="2" type="ORF">P3T76_008197</name>
</gene>
<dbReference type="AlphaFoldDB" id="A0AAD9GK74"/>
<dbReference type="Pfam" id="PF20209">
    <property type="entry name" value="DUF6570"/>
    <property type="match status" value="1"/>
</dbReference>
<feature type="domain" description="DUF6570" evidence="1">
    <location>
        <begin position="74"/>
        <end position="144"/>
    </location>
</feature>
<proteinExistence type="predicted"/>
<accession>A0AAD9GK74</accession>
<dbReference type="Proteomes" id="UP001259832">
    <property type="component" value="Unassembled WGS sequence"/>
</dbReference>
<evidence type="ECO:0000313" key="2">
    <source>
        <dbReference type="EMBL" id="KAK1939874.1"/>
    </source>
</evidence>
<comment type="caution">
    <text evidence="2">The sequence shown here is derived from an EMBL/GenBank/DDBJ whole genome shotgun (WGS) entry which is preliminary data.</text>
</comment>
<evidence type="ECO:0000313" key="3">
    <source>
        <dbReference type="Proteomes" id="UP001259832"/>
    </source>
</evidence>